<organism evidence="1 2">
    <name type="scientific">Sphaeroforma arctica JP610</name>
    <dbReference type="NCBI Taxonomy" id="667725"/>
    <lineage>
        <taxon>Eukaryota</taxon>
        <taxon>Ichthyosporea</taxon>
        <taxon>Ichthyophonida</taxon>
        <taxon>Sphaeroforma</taxon>
    </lineage>
</organism>
<proteinExistence type="predicted"/>
<evidence type="ECO:0000313" key="1">
    <source>
        <dbReference type="EMBL" id="KNC72843.1"/>
    </source>
</evidence>
<reference evidence="1 2" key="1">
    <citation type="submission" date="2011-02" db="EMBL/GenBank/DDBJ databases">
        <title>The Genome Sequence of Sphaeroforma arctica JP610.</title>
        <authorList>
            <consortium name="The Broad Institute Genome Sequencing Platform"/>
            <person name="Russ C."/>
            <person name="Cuomo C."/>
            <person name="Young S.K."/>
            <person name="Zeng Q."/>
            <person name="Gargeya S."/>
            <person name="Alvarado L."/>
            <person name="Berlin A."/>
            <person name="Chapman S.B."/>
            <person name="Chen Z."/>
            <person name="Freedman E."/>
            <person name="Gellesch M."/>
            <person name="Goldberg J."/>
            <person name="Griggs A."/>
            <person name="Gujja S."/>
            <person name="Heilman E."/>
            <person name="Heiman D."/>
            <person name="Howarth C."/>
            <person name="Mehta T."/>
            <person name="Neiman D."/>
            <person name="Pearson M."/>
            <person name="Roberts A."/>
            <person name="Saif S."/>
            <person name="Shea T."/>
            <person name="Shenoy N."/>
            <person name="Sisk P."/>
            <person name="Stolte C."/>
            <person name="Sykes S."/>
            <person name="White J."/>
            <person name="Yandava C."/>
            <person name="Burger G."/>
            <person name="Gray M.W."/>
            <person name="Holland P.W.H."/>
            <person name="King N."/>
            <person name="Lang F.B.F."/>
            <person name="Roger A.J."/>
            <person name="Ruiz-Trillo I."/>
            <person name="Haas B."/>
            <person name="Nusbaum C."/>
            <person name="Birren B."/>
        </authorList>
    </citation>
    <scope>NUCLEOTIDE SEQUENCE [LARGE SCALE GENOMIC DNA]</scope>
    <source>
        <strain evidence="1 2">JP610</strain>
    </source>
</reference>
<gene>
    <name evidence="1" type="ORF">SARC_14599</name>
</gene>
<dbReference type="AlphaFoldDB" id="A0A0L0F9Q1"/>
<protein>
    <submittedName>
        <fullName evidence="1">Uncharacterized protein</fullName>
    </submittedName>
</protein>
<dbReference type="GeneID" id="25915103"/>
<dbReference type="EMBL" id="KQ246428">
    <property type="protein sequence ID" value="KNC72843.1"/>
    <property type="molecule type" value="Genomic_DNA"/>
</dbReference>
<dbReference type="RefSeq" id="XP_014146745.1">
    <property type="nucleotide sequence ID" value="XM_014291270.1"/>
</dbReference>
<feature type="non-terminal residue" evidence="1">
    <location>
        <position position="1"/>
    </location>
</feature>
<keyword evidence="2" id="KW-1185">Reference proteome</keyword>
<sequence>SHTHRHAHLLTPHSSAYRDIPSVPTWLRQHVHVDELKIEHADAKYIRKAEQQQKMADSLARAGSKYNQGQ</sequence>
<accession>A0A0L0F9Q1</accession>
<dbReference type="Proteomes" id="UP000054560">
    <property type="component" value="Unassembled WGS sequence"/>
</dbReference>
<evidence type="ECO:0000313" key="2">
    <source>
        <dbReference type="Proteomes" id="UP000054560"/>
    </source>
</evidence>
<feature type="non-terminal residue" evidence="1">
    <location>
        <position position="70"/>
    </location>
</feature>
<name>A0A0L0F9Q1_9EUKA</name>